<reference evidence="1" key="1">
    <citation type="submission" date="2014-11" db="EMBL/GenBank/DDBJ databases">
        <authorList>
            <person name="Amaro Gonzalez C."/>
        </authorList>
    </citation>
    <scope>NUCLEOTIDE SEQUENCE</scope>
</reference>
<dbReference type="EMBL" id="GBXM01056263">
    <property type="protein sequence ID" value="JAH52314.1"/>
    <property type="molecule type" value="Transcribed_RNA"/>
</dbReference>
<proteinExistence type="predicted"/>
<organism evidence="1">
    <name type="scientific">Anguilla anguilla</name>
    <name type="common">European freshwater eel</name>
    <name type="synonym">Muraena anguilla</name>
    <dbReference type="NCBI Taxonomy" id="7936"/>
    <lineage>
        <taxon>Eukaryota</taxon>
        <taxon>Metazoa</taxon>
        <taxon>Chordata</taxon>
        <taxon>Craniata</taxon>
        <taxon>Vertebrata</taxon>
        <taxon>Euteleostomi</taxon>
        <taxon>Actinopterygii</taxon>
        <taxon>Neopterygii</taxon>
        <taxon>Teleostei</taxon>
        <taxon>Anguilliformes</taxon>
        <taxon>Anguillidae</taxon>
        <taxon>Anguilla</taxon>
    </lineage>
</organism>
<reference evidence="1" key="2">
    <citation type="journal article" date="2015" name="Fish Shellfish Immunol.">
        <title>Early steps in the European eel (Anguilla anguilla)-Vibrio vulnificus interaction in the gills: Role of the RtxA13 toxin.</title>
        <authorList>
            <person name="Callol A."/>
            <person name="Pajuelo D."/>
            <person name="Ebbesson L."/>
            <person name="Teles M."/>
            <person name="MacKenzie S."/>
            <person name="Amaro C."/>
        </authorList>
    </citation>
    <scope>NUCLEOTIDE SEQUENCE</scope>
</reference>
<protein>
    <submittedName>
        <fullName evidence="1">Uncharacterized protein</fullName>
    </submittedName>
</protein>
<dbReference type="AlphaFoldDB" id="A0A0E9TF83"/>
<evidence type="ECO:0000313" key="1">
    <source>
        <dbReference type="EMBL" id="JAH52314.1"/>
    </source>
</evidence>
<sequence>MQSIYTAGYLLKQCRLSTLFKGTTARANLGLEPTTGVTIPSSLTATLHYTTTKRSRVDDSHKCSLDISCNLHSLLAIK</sequence>
<accession>A0A0E9TF83</accession>
<name>A0A0E9TF83_ANGAN</name>